<dbReference type="GO" id="GO:0005615">
    <property type="term" value="C:extracellular space"/>
    <property type="evidence" value="ECO:0007669"/>
    <property type="project" value="TreeGrafter"/>
</dbReference>
<dbReference type="InterPro" id="IPR014853">
    <property type="entry name" value="VWF/SSPO/ZAN-like_Cys-rich_dom"/>
</dbReference>
<dbReference type="Pfam" id="PF25962">
    <property type="entry name" value="TIL_OTOGL_Mucin"/>
    <property type="match status" value="1"/>
</dbReference>
<dbReference type="FunCoup" id="H3CEA6">
    <property type="interactions" value="240"/>
</dbReference>
<dbReference type="Pfam" id="PF01826">
    <property type="entry name" value="TIL"/>
    <property type="match status" value="2"/>
</dbReference>
<dbReference type="InterPro" id="IPR002919">
    <property type="entry name" value="TIL_dom"/>
</dbReference>
<evidence type="ECO:0000313" key="10">
    <source>
        <dbReference type="Proteomes" id="UP000007303"/>
    </source>
</evidence>
<dbReference type="InterPro" id="IPR001846">
    <property type="entry name" value="VWF_type-D"/>
</dbReference>
<dbReference type="PANTHER" id="PTHR11339">
    <property type="entry name" value="EXTRACELLULAR MATRIX GLYCOPROTEIN RELATED"/>
    <property type="match status" value="1"/>
</dbReference>
<keyword evidence="6" id="KW-0325">Glycoprotein</keyword>
<evidence type="ECO:0000259" key="8">
    <source>
        <dbReference type="PROSITE" id="PS51233"/>
    </source>
</evidence>
<dbReference type="Proteomes" id="UP000007303">
    <property type="component" value="Unassembled WGS sequence"/>
</dbReference>
<dbReference type="PROSITE" id="PS51233">
    <property type="entry name" value="VWFD"/>
    <property type="match status" value="4"/>
</dbReference>
<dbReference type="Pfam" id="PF08742">
    <property type="entry name" value="C8"/>
    <property type="match status" value="3"/>
</dbReference>
<keyword evidence="4" id="KW-0677">Repeat</keyword>
<dbReference type="CDD" id="cd19941">
    <property type="entry name" value="TIL"/>
    <property type="match status" value="3"/>
</dbReference>
<feature type="domain" description="VWFD" evidence="8">
    <location>
        <begin position="1390"/>
        <end position="1613"/>
    </location>
</feature>
<protein>
    <submittedName>
        <fullName evidence="9">Uncharacterized protein</fullName>
    </submittedName>
</protein>
<dbReference type="FunFam" id="2.10.25.10:FF:000153">
    <property type="entry name" value="MUC5B isoform 1"/>
    <property type="match status" value="1"/>
</dbReference>
<dbReference type="SMART" id="SM00214">
    <property type="entry name" value="VWC"/>
    <property type="match status" value="5"/>
</dbReference>
<dbReference type="GO" id="GO:0031012">
    <property type="term" value="C:extracellular matrix"/>
    <property type="evidence" value="ECO:0007669"/>
    <property type="project" value="TreeGrafter"/>
</dbReference>
<dbReference type="PROSITE" id="PS01208">
    <property type="entry name" value="VWFC_1"/>
    <property type="match status" value="2"/>
</dbReference>
<evidence type="ECO:0000256" key="4">
    <source>
        <dbReference type="ARBA" id="ARBA00022737"/>
    </source>
</evidence>
<comment type="subcellular location">
    <subcellularLocation>
        <location evidence="1">Secreted</location>
    </subcellularLocation>
</comment>
<evidence type="ECO:0000256" key="5">
    <source>
        <dbReference type="ARBA" id="ARBA00023157"/>
    </source>
</evidence>
<feature type="domain" description="VWFD" evidence="8">
    <location>
        <begin position="2"/>
        <end position="172"/>
    </location>
</feature>
<sequence length="1877" mass="207266">RPFCSTWGNYHFKTFDGRFLHLPSSCSYTFVRHCKGSYRDFDITVQREQTSGVPVVQASLTLDGLSVKLSQSSISVANKPVTLPFNQDGIYIERVFSHVHVKADLGLVVVWDEQDSLWVELDSKFKNQTCGLCGNFNGNLKNVSNLPVTGILITPQFFGEMWKVNDNAKKCTEIKFPTSEKCENERKVCKENLLESGIPACQKLLDIDSFVESCVKDTCNSSCDGVQCMCATISEYSHQCAHAGGRLGAWKTPKMCANHIRCPYNMQYSKCGTACPETCSHHQSQVCVSQCVDGCFCPAGTVLDNIGHRGCVPKDDCPCLHNRRLYKPGESFMRTCKNCTCVKGKWSCIELKCPGICSILGGSHISTFDDKVYTFHGACTYVLTKKVDTHLSVLGNLVKCGQADIPTCLTAVTLLLSKDRAIVVKSNGQVLYNKQISLLPLILDDAMVFMPSTFYIIVHTNYGIDLEIQITPIMQLYIKTCDSNKRTLTGLCGDFNDVEVDDFRTMGGLIEGTASIFANTWKIDSTCVDLKPTEDPCGMSTTKGDYARHWCSLLSDPKGFFAKCHYEVNPKDYESACIYDTCACQDSEACMCAALSSYVHACAAEGVLLKGWRKVACNKYANNCPSNFVYGDHMTNCARTCRSISQTDRTCIVDFTPVDGCGCAHGTYLSEKGQCVHASHCPCYSGDVVILPRQITQLHGKTCLCYNGMLKCNGPLLNNTCANPMVFLDCSSVTPGTPGVECQRSCQMPDIDCVVSSCVSGCVCPAGLLSDGRGGCVREQECPCTFNGKVYRSGQNIKVKCNTCTCRNRKWQCTKNDCGRTCTLYGEGHYITFDGKKFFFNGGCSYVFAQDYCGDGLHGTFKILTEPKTCGTTETICSLAVTLYLGDNEIHLVDENFQVKRGKAEDIPFKVHTGGLYLVVEAKNGLVLMWNRKTTLVIKLTSRIQGKLCGLCGDYDGNIKNDFTTRNKETVVEGIDFGNSWKLSPTCPDTKPPSDSCGVYSHRHAWALKQCSILKSKVFASCHSKEKVEKESFYQACVRDTCACNAGGDCECFCSTVAAYAEACREAGACIRWRTPSICPVFCDYYNSEGGCEWHYEPCGKPCMKTCRNPLGECYNKIPSLEGCYPRCPVEKPFLDEATMKCVSAKQCGCYDTNTCSSTNIKCENTTEACICDYNGTKFKYGDIIYGTHDGDGTCITAVCGENGEIKRKFYSCTSTTTTTQTPFIFSSTGNPRVLSPSTSCFCNYLDKTFPPGELGALMYNKTDAAGWCFTAYCNSTCNVEKLVRPCQSTTPPSTTVITTTTESSTATASVVTTPSVDCLFLTPSRKVSESLELENCILYSCSFQNGETWTEDCKKNTCEKVSTPVCENGDPPVKVYDKDGCCFHYECQCVCVGWGDPHYITFDGQYYSFQKNCTYVLVQEIVPRYNFSIIIDNENCDASGTVTCPRALLINYNNYKIVLAVERNPTFKNTVFLGLKLKICSDFECLDLLTKLTQSVVFVHFFFNTKQVFPTYSNDNFTITITLIYLLLITPSNYSCFTNKFLNVICYQPTSPYHKNTDCERLGEGCFCPEKMTLFSSNSDLCVSSCNKGCTGPDGKPRQIGESWTVNCKNCVCDKDTLSVECQPIICPIPEPIACNKEGEVLVNNTRDCCSQQSCVCDKTRCSLPAECKPGFELIRNSPNASCCPSYRCVPKSVCVFNNTEYTPGVEFSKSPCEQCQCTHSKDPATKLNALKCSTVPCIKDCSEGYVYKPQPGKCCGECVQTSCVLNYQNKPSPVIIDISDTWSPPDDNCTVYKCKKVNNNLITLREETKCPEYDPDNCVPGTEQTDKNGCCKTCKCTPKHDCEMIKNTTYLEKDNCKSRVPVELTSCSGSCGASS</sequence>
<feature type="domain" description="VWFD" evidence="8">
    <location>
        <begin position="820"/>
        <end position="988"/>
    </location>
</feature>
<dbReference type="HOGENOM" id="CLU_000076_3_0_1"/>
<dbReference type="InterPro" id="IPR058753">
    <property type="entry name" value="TIL_OTOGL_Mucin"/>
</dbReference>
<name>H3CEA6_TETNG</name>
<dbReference type="Ensembl" id="ENSTNIT00000006731.1">
    <property type="protein sequence ID" value="ENSTNIP00000006580.1"/>
    <property type="gene ID" value="ENSTNIG00000003971.1"/>
</dbReference>
<feature type="domain" description="VWFC" evidence="7">
    <location>
        <begin position="1589"/>
        <end position="1659"/>
    </location>
</feature>
<reference evidence="10" key="1">
    <citation type="journal article" date="2004" name="Nature">
        <title>Genome duplication in the teleost fish Tetraodon nigroviridis reveals the early vertebrate proto-karyotype.</title>
        <authorList>
            <person name="Jaillon O."/>
            <person name="Aury J.-M."/>
            <person name="Brunet F."/>
            <person name="Petit J.-L."/>
            <person name="Stange-Thomann N."/>
            <person name="Mauceli E."/>
            <person name="Bouneau L."/>
            <person name="Fischer C."/>
            <person name="Ozouf-Costaz C."/>
            <person name="Bernot A."/>
            <person name="Nicaud S."/>
            <person name="Jaffe D."/>
            <person name="Fisher S."/>
            <person name="Lutfalla G."/>
            <person name="Dossat C."/>
            <person name="Segurens B."/>
            <person name="Dasilva C."/>
            <person name="Salanoubat M."/>
            <person name="Levy M."/>
            <person name="Boudet N."/>
            <person name="Castellano S."/>
            <person name="Anthouard V."/>
            <person name="Jubin C."/>
            <person name="Castelli V."/>
            <person name="Katinka M."/>
            <person name="Vacherie B."/>
            <person name="Biemont C."/>
            <person name="Skalli Z."/>
            <person name="Cattolico L."/>
            <person name="Poulain J."/>
            <person name="De Berardinis V."/>
            <person name="Cruaud C."/>
            <person name="Duprat S."/>
            <person name="Brottier P."/>
            <person name="Coutanceau J.-P."/>
            <person name="Gouzy J."/>
            <person name="Parra G."/>
            <person name="Lardier G."/>
            <person name="Chapple C."/>
            <person name="McKernan K.J."/>
            <person name="McEwan P."/>
            <person name="Bosak S."/>
            <person name="Kellis M."/>
            <person name="Volff J.-N."/>
            <person name="Guigo R."/>
            <person name="Zody M.C."/>
            <person name="Mesirov J."/>
            <person name="Lindblad-Toh K."/>
            <person name="Birren B."/>
            <person name="Nusbaum C."/>
            <person name="Kahn D."/>
            <person name="Robinson-Rechavi M."/>
            <person name="Laudet V."/>
            <person name="Schachter V."/>
            <person name="Quetier F."/>
            <person name="Saurin W."/>
            <person name="Scarpelli C."/>
            <person name="Wincker P."/>
            <person name="Lander E.S."/>
            <person name="Weissenbach J."/>
            <person name="Roest Crollius H."/>
        </authorList>
    </citation>
    <scope>NUCLEOTIDE SEQUENCE [LARGE SCALE GENOMIC DNA]</scope>
</reference>
<proteinExistence type="predicted"/>
<keyword evidence="10" id="KW-1185">Reference proteome</keyword>
<dbReference type="SMART" id="SM00216">
    <property type="entry name" value="VWD"/>
    <property type="match status" value="4"/>
</dbReference>
<evidence type="ECO:0000256" key="3">
    <source>
        <dbReference type="ARBA" id="ARBA00022729"/>
    </source>
</evidence>
<dbReference type="GeneTree" id="ENSGT00940000162219"/>
<evidence type="ECO:0000256" key="6">
    <source>
        <dbReference type="ARBA" id="ARBA00023180"/>
    </source>
</evidence>
<evidence type="ECO:0000259" key="7">
    <source>
        <dbReference type="PROSITE" id="PS50184"/>
    </source>
</evidence>
<dbReference type="InterPro" id="IPR050780">
    <property type="entry name" value="Mucin_vWF_Thrombospondin_sf"/>
</dbReference>
<evidence type="ECO:0000313" key="9">
    <source>
        <dbReference type="Ensembl" id="ENSTNIP00000006580.1"/>
    </source>
</evidence>
<evidence type="ECO:0000256" key="2">
    <source>
        <dbReference type="ARBA" id="ARBA00022525"/>
    </source>
</evidence>
<dbReference type="OMA" id="CTMATCE"/>
<accession>H3CEA6</accession>
<dbReference type="SMART" id="SM00215">
    <property type="entry name" value="VWC_out"/>
    <property type="match status" value="2"/>
</dbReference>
<dbReference type="PANTHER" id="PTHR11339:SF408">
    <property type="entry name" value="MUCIN-5B"/>
    <property type="match status" value="1"/>
</dbReference>
<dbReference type="Pfam" id="PF00094">
    <property type="entry name" value="VWD"/>
    <property type="match status" value="4"/>
</dbReference>
<dbReference type="FunFam" id="2.10.25.10:FF:000674">
    <property type="entry name" value="Mucin-2"/>
    <property type="match status" value="1"/>
</dbReference>
<keyword evidence="2" id="KW-0964">Secreted</keyword>
<dbReference type="InterPro" id="IPR036084">
    <property type="entry name" value="Ser_inhib-like_sf"/>
</dbReference>
<feature type="domain" description="VWFC" evidence="7">
    <location>
        <begin position="1694"/>
        <end position="1761"/>
    </location>
</feature>
<feature type="domain" description="VWFD" evidence="8">
    <location>
        <begin position="355"/>
        <end position="528"/>
    </location>
</feature>
<keyword evidence="3" id="KW-0732">Signal</keyword>
<dbReference type="InParanoid" id="H3CEA6"/>
<keyword evidence="5" id="KW-1015">Disulfide bond</keyword>
<dbReference type="SMART" id="SM00832">
    <property type="entry name" value="C8"/>
    <property type="match status" value="3"/>
</dbReference>
<dbReference type="InterPro" id="IPR001007">
    <property type="entry name" value="VWF_dom"/>
</dbReference>
<dbReference type="Gene3D" id="2.10.25.10">
    <property type="entry name" value="Laminin"/>
    <property type="match status" value="3"/>
</dbReference>
<organism evidence="9 10">
    <name type="scientific">Tetraodon nigroviridis</name>
    <name type="common">Spotted green pufferfish</name>
    <name type="synonym">Chelonodon nigroviridis</name>
    <dbReference type="NCBI Taxonomy" id="99883"/>
    <lineage>
        <taxon>Eukaryota</taxon>
        <taxon>Metazoa</taxon>
        <taxon>Chordata</taxon>
        <taxon>Craniata</taxon>
        <taxon>Vertebrata</taxon>
        <taxon>Euteleostomi</taxon>
        <taxon>Actinopterygii</taxon>
        <taxon>Neopterygii</taxon>
        <taxon>Teleostei</taxon>
        <taxon>Neoteleostei</taxon>
        <taxon>Acanthomorphata</taxon>
        <taxon>Eupercaria</taxon>
        <taxon>Tetraodontiformes</taxon>
        <taxon>Tetradontoidea</taxon>
        <taxon>Tetraodontidae</taxon>
        <taxon>Tetraodon</taxon>
    </lineage>
</organism>
<evidence type="ECO:0000256" key="1">
    <source>
        <dbReference type="ARBA" id="ARBA00004613"/>
    </source>
</evidence>
<dbReference type="PROSITE" id="PS50184">
    <property type="entry name" value="VWFC_2"/>
    <property type="match status" value="2"/>
</dbReference>
<dbReference type="STRING" id="99883.ENSTNIP00000006580"/>
<reference evidence="9" key="2">
    <citation type="submission" date="2025-08" db="UniProtKB">
        <authorList>
            <consortium name="Ensembl"/>
        </authorList>
    </citation>
    <scope>IDENTIFICATION</scope>
</reference>
<dbReference type="SUPFAM" id="SSF57567">
    <property type="entry name" value="Serine protease inhibitors"/>
    <property type="match status" value="3"/>
</dbReference>
<reference evidence="9" key="3">
    <citation type="submission" date="2025-09" db="UniProtKB">
        <authorList>
            <consortium name="Ensembl"/>
        </authorList>
    </citation>
    <scope>IDENTIFICATION</scope>
</reference>